<gene>
    <name evidence="4" type="ORF">HNR14_002497</name>
</gene>
<accession>A0A853DNG2</accession>
<proteinExistence type="predicted"/>
<evidence type="ECO:0000313" key="4">
    <source>
        <dbReference type="EMBL" id="NYK10616.1"/>
    </source>
</evidence>
<dbReference type="Pfam" id="PF03807">
    <property type="entry name" value="F420_oxidored"/>
    <property type="match status" value="1"/>
</dbReference>
<dbReference type="SUPFAM" id="SSF51735">
    <property type="entry name" value="NAD(P)-binding Rossmann-fold domains"/>
    <property type="match status" value="1"/>
</dbReference>
<name>A0A853DNG2_9MICO</name>
<comment type="caution">
    <text evidence="4">The sequence shown here is derived from an EMBL/GenBank/DDBJ whole genome shotgun (WGS) entry which is preliminary data.</text>
</comment>
<dbReference type="InterPro" id="IPR036291">
    <property type="entry name" value="NAD(P)-bd_dom_sf"/>
</dbReference>
<dbReference type="AlphaFoldDB" id="A0A853DNG2"/>
<feature type="signal peptide" evidence="2">
    <location>
        <begin position="1"/>
        <end position="17"/>
    </location>
</feature>
<organism evidence="4 5">
    <name type="scientific">Leifsonia naganoensis</name>
    <dbReference type="NCBI Taxonomy" id="150025"/>
    <lineage>
        <taxon>Bacteria</taxon>
        <taxon>Bacillati</taxon>
        <taxon>Actinomycetota</taxon>
        <taxon>Actinomycetes</taxon>
        <taxon>Micrococcales</taxon>
        <taxon>Microbacteriaceae</taxon>
        <taxon>Leifsonia</taxon>
    </lineage>
</organism>
<keyword evidence="1" id="KW-0560">Oxidoreductase</keyword>
<keyword evidence="5" id="KW-1185">Reference proteome</keyword>
<dbReference type="GO" id="GO:0016491">
    <property type="term" value="F:oxidoreductase activity"/>
    <property type="evidence" value="ECO:0007669"/>
    <property type="project" value="UniProtKB-KW"/>
</dbReference>
<dbReference type="EMBL" id="JACCHJ010000001">
    <property type="protein sequence ID" value="NYK10616.1"/>
    <property type="molecule type" value="Genomic_DNA"/>
</dbReference>
<evidence type="ECO:0000313" key="5">
    <source>
        <dbReference type="Proteomes" id="UP000521075"/>
    </source>
</evidence>
<keyword evidence="2" id="KW-0732">Signal</keyword>
<dbReference type="PANTHER" id="PTHR14239">
    <property type="entry name" value="DUDULIN-RELATED"/>
    <property type="match status" value="1"/>
</dbReference>
<dbReference type="Proteomes" id="UP000521075">
    <property type="component" value="Unassembled WGS sequence"/>
</dbReference>
<dbReference type="InterPro" id="IPR051267">
    <property type="entry name" value="STEAP_metalloreductase"/>
</dbReference>
<reference evidence="4 5" key="1">
    <citation type="submission" date="2020-07" db="EMBL/GenBank/DDBJ databases">
        <title>Sequencing the genomes of 1000 actinobacteria strains.</title>
        <authorList>
            <person name="Klenk H.-P."/>
        </authorList>
    </citation>
    <scope>NUCLEOTIDE SEQUENCE [LARGE SCALE GENOMIC DNA]</scope>
    <source>
        <strain evidence="4 5">DSM 15166</strain>
    </source>
</reference>
<dbReference type="InterPro" id="IPR028939">
    <property type="entry name" value="P5C_Rdtase_cat_N"/>
</dbReference>
<feature type="domain" description="Pyrroline-5-carboxylate reductase catalytic N-terminal" evidence="3">
    <location>
        <begin position="4"/>
        <end position="89"/>
    </location>
</feature>
<protein>
    <recommendedName>
        <fullName evidence="3">Pyrroline-5-carboxylate reductase catalytic N-terminal domain-containing protein</fullName>
    </recommendedName>
</protein>
<sequence>MSSIAILGAGRVASALATALAAAGHSVIVGTRSPAVPDWLTGAITHADLPEAAASADIVINATPGETSLELLSGLRSELTGRILIDVSNAVERGRDGLPGTLTYPNSSLAEKLQEALPDTKVVKTLNTMLFTVMTAPQILSTPATAFVSGDDADAKATTIGLLADLGWTADAVLDLGGIRTARGPEAMILFVPDLLAARGFAPFAITVAA</sequence>
<dbReference type="Gene3D" id="3.40.50.720">
    <property type="entry name" value="NAD(P)-binding Rossmann-like Domain"/>
    <property type="match status" value="1"/>
</dbReference>
<evidence type="ECO:0000259" key="3">
    <source>
        <dbReference type="Pfam" id="PF03807"/>
    </source>
</evidence>
<evidence type="ECO:0000256" key="2">
    <source>
        <dbReference type="SAM" id="SignalP"/>
    </source>
</evidence>
<evidence type="ECO:0000256" key="1">
    <source>
        <dbReference type="ARBA" id="ARBA00023002"/>
    </source>
</evidence>
<feature type="chain" id="PRO_5039242033" description="Pyrroline-5-carboxylate reductase catalytic N-terminal domain-containing protein" evidence="2">
    <location>
        <begin position="18"/>
        <end position="210"/>
    </location>
</feature>